<accession>A0A4Q2T7A9</accession>
<reference evidence="2 3" key="1">
    <citation type="submission" date="2019-01" db="EMBL/GenBank/DDBJ databases">
        <title>Novel species of Nocardioides.</title>
        <authorList>
            <person name="Liu Q."/>
            <person name="X Y.-H."/>
        </authorList>
    </citation>
    <scope>NUCLEOTIDE SEQUENCE [LARGE SCALE GENOMIC DNA]</scope>
    <source>
        <strain evidence="2 3">HLT2-9</strain>
    </source>
</reference>
<protein>
    <recommendedName>
        <fullName evidence="4">Lipoprotein</fullName>
    </recommendedName>
</protein>
<dbReference type="Proteomes" id="UP000291101">
    <property type="component" value="Unassembled WGS sequence"/>
</dbReference>
<name>A0A4Q2T7A9_9ACTN</name>
<dbReference type="OrthoDB" id="3788482at2"/>
<dbReference type="AlphaFoldDB" id="A0A4Q2T7A9"/>
<dbReference type="RefSeq" id="WP_129423948.1">
    <property type="nucleotide sequence ID" value="NZ_SDWV01000001.1"/>
</dbReference>
<evidence type="ECO:0000256" key="1">
    <source>
        <dbReference type="SAM" id="MobiDB-lite"/>
    </source>
</evidence>
<organism evidence="2 3">
    <name type="scientific">Nocardioides zhouii</name>
    <dbReference type="NCBI Taxonomy" id="1168729"/>
    <lineage>
        <taxon>Bacteria</taxon>
        <taxon>Bacillati</taxon>
        <taxon>Actinomycetota</taxon>
        <taxon>Actinomycetes</taxon>
        <taxon>Propionibacteriales</taxon>
        <taxon>Nocardioidaceae</taxon>
        <taxon>Nocardioides</taxon>
    </lineage>
</organism>
<feature type="region of interest" description="Disordered" evidence="1">
    <location>
        <begin position="18"/>
        <end position="52"/>
    </location>
</feature>
<evidence type="ECO:0000313" key="3">
    <source>
        <dbReference type="Proteomes" id="UP000291101"/>
    </source>
</evidence>
<dbReference type="PROSITE" id="PS51257">
    <property type="entry name" value="PROKAR_LIPOPROTEIN"/>
    <property type="match status" value="1"/>
</dbReference>
<dbReference type="EMBL" id="SDWV01000001">
    <property type="protein sequence ID" value="RYC14806.1"/>
    <property type="molecule type" value="Genomic_DNA"/>
</dbReference>
<comment type="caution">
    <text evidence="2">The sequence shown here is derived from an EMBL/GenBank/DDBJ whole genome shotgun (WGS) entry which is preliminary data.</text>
</comment>
<gene>
    <name evidence="2" type="ORF">EUA94_01410</name>
</gene>
<sequence>MRSFVVATATAVVVALTGGCSSGGSGDSTDPPETDDQSSAATPDTDVPVVDSEACEEVRTGIAAFNDGDYAGTVEHFVAAVPLAEDQDDGSALAGDLVEAVRYYAELDAERYPEAARSSRQFAKYKAITLGQCSPVGTEPESPGTDV</sequence>
<evidence type="ECO:0008006" key="4">
    <source>
        <dbReference type="Google" id="ProtNLM"/>
    </source>
</evidence>
<keyword evidence="3" id="KW-1185">Reference proteome</keyword>
<proteinExistence type="predicted"/>
<evidence type="ECO:0000313" key="2">
    <source>
        <dbReference type="EMBL" id="RYC14806.1"/>
    </source>
</evidence>